<sequence>MTLYLLDANVFIRADADYYPLDRIPGFWAWLHGMADAGKIKTPLEIYDEVAKSSDQLGQWLRQPDIRKAIILPEPTNPATVEQVISQGYAPDLNDIEFEAIGRDPFLVAAALHGPNRFVVTREVSKPSKQRQNRKVPDICDGFRVPWINDFELWRRLDFRI</sequence>
<accession>A0ABR7RU73</accession>
<evidence type="ECO:0000313" key="2">
    <source>
        <dbReference type="Proteomes" id="UP000626026"/>
    </source>
</evidence>
<protein>
    <submittedName>
        <fullName evidence="1">DUF4411 family protein</fullName>
    </submittedName>
</protein>
<name>A0ABR7RU73_9PROT</name>
<reference evidence="1 2" key="1">
    <citation type="journal article" date="2013" name="Int. J. Syst. Evol. Microbiol.">
        <title>Roseomonas aerophila sp. nov., isolated from air.</title>
        <authorList>
            <person name="Kim S.J."/>
            <person name="Weon H.Y."/>
            <person name="Ahn J.H."/>
            <person name="Hong S.B."/>
            <person name="Seok S.J."/>
            <person name="Whang K.S."/>
            <person name="Kwon S.W."/>
        </authorList>
    </citation>
    <scope>NUCLEOTIDE SEQUENCE [LARGE SCALE GENOMIC DNA]</scope>
    <source>
        <strain evidence="1 2">NBRC 108923</strain>
    </source>
</reference>
<organism evidence="1 2">
    <name type="scientific">Teichococcus aerophilus</name>
    <dbReference type="NCBI Taxonomy" id="1224513"/>
    <lineage>
        <taxon>Bacteria</taxon>
        <taxon>Pseudomonadati</taxon>
        <taxon>Pseudomonadota</taxon>
        <taxon>Alphaproteobacteria</taxon>
        <taxon>Acetobacterales</taxon>
        <taxon>Roseomonadaceae</taxon>
        <taxon>Roseomonas</taxon>
    </lineage>
</organism>
<gene>
    <name evidence="1" type="ORF">IBL26_22275</name>
</gene>
<evidence type="ECO:0000313" key="1">
    <source>
        <dbReference type="EMBL" id="MBC9209587.1"/>
    </source>
</evidence>
<keyword evidence="2" id="KW-1185">Reference proteome</keyword>
<comment type="caution">
    <text evidence="1">The sequence shown here is derived from an EMBL/GenBank/DDBJ whole genome shotgun (WGS) entry which is preliminary data.</text>
</comment>
<dbReference type="RefSeq" id="WP_187786721.1">
    <property type="nucleotide sequence ID" value="NZ_JACTVA010000061.1"/>
</dbReference>
<proteinExistence type="predicted"/>
<dbReference type="Pfam" id="PF14367">
    <property type="entry name" value="DUF4411"/>
    <property type="match status" value="1"/>
</dbReference>
<dbReference type="EMBL" id="JACTVA010000061">
    <property type="protein sequence ID" value="MBC9209587.1"/>
    <property type="molecule type" value="Genomic_DNA"/>
</dbReference>
<dbReference type="Proteomes" id="UP000626026">
    <property type="component" value="Unassembled WGS sequence"/>
</dbReference>
<dbReference type="InterPro" id="IPR016541">
    <property type="entry name" value="UCP008505"/>
</dbReference>